<evidence type="ECO:0000256" key="3">
    <source>
        <dbReference type="ARBA" id="ARBA00022989"/>
    </source>
</evidence>
<protein>
    <recommendedName>
        <fullName evidence="6">TMEM205-like domain-containing protein</fullName>
    </recommendedName>
</protein>
<dbReference type="EMBL" id="MLJW01003295">
    <property type="protein sequence ID" value="OIQ72380.1"/>
    <property type="molecule type" value="Genomic_DNA"/>
</dbReference>
<feature type="transmembrane region" description="Helical" evidence="5">
    <location>
        <begin position="111"/>
        <end position="132"/>
    </location>
</feature>
<dbReference type="Pfam" id="PF13664">
    <property type="entry name" value="DUF4149"/>
    <property type="match status" value="1"/>
</dbReference>
<feature type="transmembrane region" description="Helical" evidence="5">
    <location>
        <begin position="79"/>
        <end position="105"/>
    </location>
</feature>
<evidence type="ECO:0000256" key="2">
    <source>
        <dbReference type="ARBA" id="ARBA00022692"/>
    </source>
</evidence>
<evidence type="ECO:0000313" key="7">
    <source>
        <dbReference type="EMBL" id="OIQ72380.1"/>
    </source>
</evidence>
<feature type="domain" description="TMEM205-like" evidence="6">
    <location>
        <begin position="11"/>
        <end position="106"/>
    </location>
</feature>
<name>A0A1J5PXT5_9ZZZZ</name>
<comment type="caution">
    <text evidence="7">The sequence shown here is derived from an EMBL/GenBank/DDBJ whole genome shotgun (WGS) entry which is preliminary data.</text>
</comment>
<keyword evidence="3 5" id="KW-1133">Transmembrane helix</keyword>
<keyword evidence="4 5" id="KW-0472">Membrane</keyword>
<dbReference type="InterPro" id="IPR025423">
    <property type="entry name" value="TMEM205-like"/>
</dbReference>
<evidence type="ECO:0000256" key="4">
    <source>
        <dbReference type="ARBA" id="ARBA00023136"/>
    </source>
</evidence>
<comment type="subcellular location">
    <subcellularLocation>
        <location evidence="1">Membrane</location>
    </subcellularLocation>
</comment>
<sequence>MKSFLSAAALWLAAFWWGSLTSVGFGVVPLLFAYLPTPAMAGNMAAKLFAAQTWVAVVCGMFLLLASRSNQPADQVKRVQSALVFIVSGMLLALLSEFAVAPHIIARDNLALWHGVGTALYLLQWLCAGLTLHKLTRRSSGA</sequence>
<evidence type="ECO:0000259" key="6">
    <source>
        <dbReference type="Pfam" id="PF13664"/>
    </source>
</evidence>
<evidence type="ECO:0000256" key="1">
    <source>
        <dbReference type="ARBA" id="ARBA00004370"/>
    </source>
</evidence>
<dbReference type="AlphaFoldDB" id="A0A1J5PXT5"/>
<dbReference type="GO" id="GO:0016020">
    <property type="term" value="C:membrane"/>
    <property type="evidence" value="ECO:0007669"/>
    <property type="project" value="UniProtKB-SubCell"/>
</dbReference>
<gene>
    <name evidence="7" type="ORF">GALL_459960</name>
</gene>
<accession>A0A1J5PXT5</accession>
<reference evidence="7" key="1">
    <citation type="submission" date="2016-10" db="EMBL/GenBank/DDBJ databases">
        <title>Sequence of Gallionella enrichment culture.</title>
        <authorList>
            <person name="Poehlein A."/>
            <person name="Muehling M."/>
            <person name="Daniel R."/>
        </authorList>
    </citation>
    <scope>NUCLEOTIDE SEQUENCE</scope>
</reference>
<keyword evidence="2 5" id="KW-0812">Transmembrane</keyword>
<evidence type="ECO:0000256" key="5">
    <source>
        <dbReference type="SAM" id="Phobius"/>
    </source>
</evidence>
<feature type="transmembrane region" description="Helical" evidence="5">
    <location>
        <begin position="49"/>
        <end position="67"/>
    </location>
</feature>
<proteinExistence type="predicted"/>
<organism evidence="7">
    <name type="scientific">mine drainage metagenome</name>
    <dbReference type="NCBI Taxonomy" id="410659"/>
    <lineage>
        <taxon>unclassified sequences</taxon>
        <taxon>metagenomes</taxon>
        <taxon>ecological metagenomes</taxon>
    </lineage>
</organism>